<dbReference type="RefSeq" id="WP_109277498.1">
    <property type="nucleotide sequence ID" value="NZ_FMKQ01000021.1"/>
</dbReference>
<dbReference type="EMBL" id="LR594542">
    <property type="protein sequence ID" value="VTT91003.1"/>
    <property type="molecule type" value="Genomic_DNA"/>
</dbReference>
<sequence>MQETYNINPKLLSNLFRFISLVDECELPYELEYRSDSDFSSILGSNIEYYYDDSIVENFDSCLSLRIFF</sequence>
<geneLocation type="plasmid" evidence="1">
    <name>pCD-ECE2</name>
</geneLocation>
<keyword evidence="1" id="KW-0614">Plasmid</keyword>
<accession>A0A3T1GWM2</accession>
<protein>
    <submittedName>
        <fullName evidence="1">Uncharacterized protein</fullName>
    </submittedName>
</protein>
<reference evidence="1" key="1">
    <citation type="submission" date="2019-05" db="EMBL/GenBank/DDBJ databases">
        <authorList>
            <person name="Hornung B."/>
        </authorList>
    </citation>
    <scope>NUCLEOTIDE SEQUENCE [LARGE SCALE GENOMIC DNA]</scope>
    <source>
        <strain evidence="1">PCD-ECE2</strain>
    </source>
</reference>
<name>A0A3T1GWM2_CLODI</name>
<dbReference type="AlphaFoldDB" id="A0A3T1GWM2"/>
<evidence type="ECO:0000313" key="1">
    <source>
        <dbReference type="EMBL" id="VTT91003.1"/>
    </source>
</evidence>
<proteinExistence type="predicted"/>
<gene>
    <name evidence="1" type="ORF">ECE2_0001</name>
</gene>
<organism evidence="1">
    <name type="scientific">Clostridioides difficile</name>
    <name type="common">Peptoclostridium difficile</name>
    <dbReference type="NCBI Taxonomy" id="1496"/>
    <lineage>
        <taxon>Bacteria</taxon>
        <taxon>Bacillati</taxon>
        <taxon>Bacillota</taxon>
        <taxon>Clostridia</taxon>
        <taxon>Peptostreptococcales</taxon>
        <taxon>Peptostreptococcaceae</taxon>
        <taxon>Clostridioides</taxon>
    </lineage>
</organism>